<dbReference type="OrthoDB" id="9807397at2"/>
<dbReference type="PIRSF" id="PIRSF029904">
    <property type="entry name" value="UCP029904_pph"/>
    <property type="match status" value="1"/>
</dbReference>
<accession>D7BDR0</accession>
<sequence>MTTMTLKEAQARVDAWISQFEEGYFPHLLNLARLTEEVGEVARVIAHQSGKKPKPGEDAGDLGLELADVLFVLICMANRDRIDLEEKFEQVLEKYRIRDSERWTKKSS</sequence>
<dbReference type="KEGG" id="msv:Mesil_1162"/>
<protein>
    <submittedName>
        <fullName evidence="2">MazG nucleotide pyrophosphohydrolase</fullName>
    </submittedName>
</protein>
<keyword evidence="3" id="KW-1185">Reference proteome</keyword>
<dbReference type="Pfam" id="PF03819">
    <property type="entry name" value="MazG"/>
    <property type="match status" value="1"/>
</dbReference>
<dbReference type="PANTHER" id="PTHR42692">
    <property type="entry name" value="NUCLEOTIDE PYROPHOSPHOHYDROLASE"/>
    <property type="match status" value="1"/>
</dbReference>
<reference evidence="2 3" key="1">
    <citation type="journal article" date="2010" name="Stand. Genomic Sci.">
        <title>Complete genome sequence of Meiothermus silvanus type strain (VI-R2).</title>
        <authorList>
            <person name="Sikorski J."/>
            <person name="Tindall B.J."/>
            <person name="Lowry S."/>
            <person name="Lucas S."/>
            <person name="Nolan M."/>
            <person name="Copeland A."/>
            <person name="Glavina Del Rio T."/>
            <person name="Tice H."/>
            <person name="Cheng J.F."/>
            <person name="Han C."/>
            <person name="Pitluck S."/>
            <person name="Liolios K."/>
            <person name="Ivanova N."/>
            <person name="Mavromatis K."/>
            <person name="Mikhailova N."/>
            <person name="Pati A."/>
            <person name="Goodwin L."/>
            <person name="Chen A."/>
            <person name="Palaniappan K."/>
            <person name="Land M."/>
            <person name="Hauser L."/>
            <person name="Chang Y.J."/>
            <person name="Jeffries C.D."/>
            <person name="Rohde M."/>
            <person name="Goker M."/>
            <person name="Woyke T."/>
            <person name="Bristow J."/>
            <person name="Eisen J.A."/>
            <person name="Markowitz V."/>
            <person name="Hugenholtz P."/>
            <person name="Kyrpides N.C."/>
            <person name="Klenk H.P."/>
            <person name="Lapidus A."/>
        </authorList>
    </citation>
    <scope>NUCLEOTIDE SEQUENCE [LARGE SCALE GENOMIC DNA]</scope>
    <source>
        <strain evidence="3">ATCC 700542 / DSM 9946 / VI-R2</strain>
    </source>
</reference>
<dbReference type="HOGENOM" id="CLU_142229_1_0_0"/>
<evidence type="ECO:0000259" key="1">
    <source>
        <dbReference type="Pfam" id="PF03819"/>
    </source>
</evidence>
<dbReference type="AlphaFoldDB" id="D7BDR0"/>
<dbReference type="EMBL" id="CP002042">
    <property type="protein sequence ID" value="ADH63061.1"/>
    <property type="molecule type" value="Genomic_DNA"/>
</dbReference>
<organism evidence="2 3">
    <name type="scientific">Allomeiothermus silvanus (strain ATCC 700542 / DSM 9946 / NBRC 106475 / NCIMB 13440 / VI-R2)</name>
    <name type="common">Thermus silvanus</name>
    <dbReference type="NCBI Taxonomy" id="526227"/>
    <lineage>
        <taxon>Bacteria</taxon>
        <taxon>Thermotogati</taxon>
        <taxon>Deinococcota</taxon>
        <taxon>Deinococci</taxon>
        <taxon>Thermales</taxon>
        <taxon>Thermaceae</taxon>
        <taxon>Allomeiothermus</taxon>
    </lineage>
</organism>
<feature type="domain" description="NTP pyrophosphohydrolase MazG-like" evidence="1">
    <location>
        <begin position="27"/>
        <end position="103"/>
    </location>
</feature>
<dbReference type="RefSeq" id="WP_013157639.1">
    <property type="nucleotide sequence ID" value="NC_014212.1"/>
</dbReference>
<dbReference type="InterPro" id="IPR047046">
    <property type="entry name" value="YpjD/YvdC"/>
</dbReference>
<dbReference type="Proteomes" id="UP000001916">
    <property type="component" value="Chromosome"/>
</dbReference>
<dbReference type="Gene3D" id="1.10.287.1080">
    <property type="entry name" value="MazG-like"/>
    <property type="match status" value="1"/>
</dbReference>
<evidence type="ECO:0000313" key="2">
    <source>
        <dbReference type="EMBL" id="ADH63061.1"/>
    </source>
</evidence>
<dbReference type="SUPFAM" id="SSF101386">
    <property type="entry name" value="all-alpha NTP pyrophosphatases"/>
    <property type="match status" value="1"/>
</dbReference>
<dbReference type="CDD" id="cd11531">
    <property type="entry name" value="NTP-PPase_BsYpjD"/>
    <property type="match status" value="1"/>
</dbReference>
<dbReference type="PANTHER" id="PTHR42692:SF1">
    <property type="entry name" value="NUCLEOTIDE PYROPHOSPHOHYDROLASE"/>
    <property type="match status" value="1"/>
</dbReference>
<gene>
    <name evidence="2" type="ordered locus">Mesil_1162</name>
</gene>
<proteinExistence type="predicted"/>
<dbReference type="STRING" id="526227.Mesil_1162"/>
<dbReference type="eggNOG" id="COG1694">
    <property type="taxonomic scope" value="Bacteria"/>
</dbReference>
<evidence type="ECO:0000313" key="3">
    <source>
        <dbReference type="Proteomes" id="UP000001916"/>
    </source>
</evidence>
<name>D7BDR0_ALLS1</name>
<dbReference type="InterPro" id="IPR012359">
    <property type="entry name" value="MazG-related_YpjD"/>
</dbReference>
<dbReference type="InterPro" id="IPR004518">
    <property type="entry name" value="MazG-like_dom"/>
</dbReference>